<dbReference type="GO" id="GO:0003964">
    <property type="term" value="F:RNA-directed DNA polymerase activity"/>
    <property type="evidence" value="ECO:0007669"/>
    <property type="project" value="UniProtKB-KW"/>
</dbReference>
<keyword evidence="2" id="KW-1185">Reference proteome</keyword>
<name>A0A225VD10_9STRA</name>
<keyword evidence="1" id="KW-0695">RNA-directed DNA polymerase</keyword>
<keyword evidence="1" id="KW-0548">Nucleotidyltransferase</keyword>
<dbReference type="Proteomes" id="UP000198211">
    <property type="component" value="Unassembled WGS sequence"/>
</dbReference>
<dbReference type="EMBL" id="NBNE01005955">
    <property type="protein sequence ID" value="OWZ02758.1"/>
    <property type="molecule type" value="Genomic_DNA"/>
</dbReference>
<evidence type="ECO:0000313" key="2">
    <source>
        <dbReference type="Proteomes" id="UP000198211"/>
    </source>
</evidence>
<dbReference type="AlphaFoldDB" id="A0A225VD10"/>
<gene>
    <name evidence="1" type="ORF">PHMEG_00025623</name>
</gene>
<reference evidence="2" key="1">
    <citation type="submission" date="2017-03" db="EMBL/GenBank/DDBJ databases">
        <title>Phytopthora megakarya and P. palmivora, two closely related causual agents of cacao black pod achieved similar genome size and gene model numbers by different mechanisms.</title>
        <authorList>
            <person name="Ali S."/>
            <person name="Shao J."/>
            <person name="Larry D.J."/>
            <person name="Kronmiller B."/>
            <person name="Shen D."/>
            <person name="Strem M.D."/>
            <person name="Melnick R.L."/>
            <person name="Guiltinan M.J."/>
            <person name="Tyler B.M."/>
            <person name="Meinhardt L.W."/>
            <person name="Bailey B.A."/>
        </authorList>
    </citation>
    <scope>NUCLEOTIDE SEQUENCE [LARGE SCALE GENOMIC DNA]</scope>
    <source>
        <strain evidence="2">zdho120</strain>
    </source>
</reference>
<accession>A0A225VD10</accession>
<keyword evidence="1" id="KW-0808">Transferase</keyword>
<dbReference type="OrthoDB" id="89493at2759"/>
<evidence type="ECO:0000313" key="1">
    <source>
        <dbReference type="EMBL" id="OWZ02758.1"/>
    </source>
</evidence>
<proteinExistence type="predicted"/>
<protein>
    <submittedName>
        <fullName evidence="1">Reverse transcriptase</fullName>
    </submittedName>
</protein>
<organism evidence="1 2">
    <name type="scientific">Phytophthora megakarya</name>
    <dbReference type="NCBI Taxonomy" id="4795"/>
    <lineage>
        <taxon>Eukaryota</taxon>
        <taxon>Sar</taxon>
        <taxon>Stramenopiles</taxon>
        <taxon>Oomycota</taxon>
        <taxon>Peronosporomycetes</taxon>
        <taxon>Peronosporales</taxon>
        <taxon>Peronosporaceae</taxon>
        <taxon>Phytophthora</taxon>
    </lineage>
</organism>
<sequence length="156" mass="17875">MDVRTHRQLTDCIKQILGDGVQVRHVNPHPALSCMICLWVGNRRWVLPRRLFRQRIATASRSRGLHSRNRRADKWEQQSTAAVAGLKMLEWNRLRRIVGLGPWGEQLLLRLKLQAFSLYDPVRAQVGCPIKAAFDKTRSTCIMSSGLVPPPGYFFT</sequence>
<comment type="caution">
    <text evidence="1">The sequence shown here is derived from an EMBL/GenBank/DDBJ whole genome shotgun (WGS) entry which is preliminary data.</text>
</comment>